<dbReference type="GO" id="GO:0004252">
    <property type="term" value="F:serine-type endopeptidase activity"/>
    <property type="evidence" value="ECO:0007669"/>
    <property type="project" value="InterPro"/>
</dbReference>
<keyword evidence="1" id="KW-1015">Disulfide bond</keyword>
<dbReference type="InParanoid" id="A0A0N1IDH5"/>
<evidence type="ECO:0000313" key="4">
    <source>
        <dbReference type="Proteomes" id="UP000053240"/>
    </source>
</evidence>
<dbReference type="AlphaFoldDB" id="A0A0N1IDH5"/>
<dbReference type="Proteomes" id="UP000053240">
    <property type="component" value="Unassembled WGS sequence"/>
</dbReference>
<keyword evidence="3" id="KW-0645">Protease</keyword>
<keyword evidence="3" id="KW-0378">Hydrolase</keyword>
<feature type="domain" description="Peptidase S1" evidence="2">
    <location>
        <begin position="1"/>
        <end position="135"/>
    </location>
</feature>
<sequence>MGSGFGGRWDAWEEEMSSFCTSPPPLIKDTTLPTNKLQMVTLSLYSNEQCDLITPRNRHWDGFVPTQMCAGELTGGKDTCQGDSGAPLQVTPQPRIKIHYIMGVTSFGGRCAQKGQPAIYTRVSSYLDWIESVVWPDE</sequence>
<protein>
    <submittedName>
        <fullName evidence="3">Serine protease snake</fullName>
    </submittedName>
</protein>
<proteinExistence type="predicted"/>
<dbReference type="InterPro" id="IPR043504">
    <property type="entry name" value="Peptidase_S1_PA_chymotrypsin"/>
</dbReference>
<dbReference type="SMART" id="SM00020">
    <property type="entry name" value="Tryp_SPc"/>
    <property type="match status" value="1"/>
</dbReference>
<dbReference type="EMBL" id="KQ460736">
    <property type="protein sequence ID" value="KPJ12594.1"/>
    <property type="molecule type" value="Genomic_DNA"/>
</dbReference>
<evidence type="ECO:0000256" key="1">
    <source>
        <dbReference type="ARBA" id="ARBA00023157"/>
    </source>
</evidence>
<dbReference type="GO" id="GO:0006508">
    <property type="term" value="P:proteolysis"/>
    <property type="evidence" value="ECO:0007669"/>
    <property type="project" value="UniProtKB-KW"/>
</dbReference>
<dbReference type="InterPro" id="IPR009003">
    <property type="entry name" value="Peptidase_S1_PA"/>
</dbReference>
<dbReference type="InterPro" id="IPR001254">
    <property type="entry name" value="Trypsin_dom"/>
</dbReference>
<dbReference type="SUPFAM" id="SSF50494">
    <property type="entry name" value="Trypsin-like serine proteases"/>
    <property type="match status" value="1"/>
</dbReference>
<evidence type="ECO:0000259" key="2">
    <source>
        <dbReference type="PROSITE" id="PS50240"/>
    </source>
</evidence>
<evidence type="ECO:0000313" key="3">
    <source>
        <dbReference type="EMBL" id="KPJ12594.1"/>
    </source>
</evidence>
<dbReference type="Gene3D" id="2.40.10.10">
    <property type="entry name" value="Trypsin-like serine proteases"/>
    <property type="match status" value="1"/>
</dbReference>
<accession>A0A0N1IDH5</accession>
<gene>
    <name evidence="3" type="ORF">RR48_02227</name>
</gene>
<dbReference type="Pfam" id="PF00089">
    <property type="entry name" value="Trypsin"/>
    <property type="match status" value="1"/>
</dbReference>
<dbReference type="STRING" id="76193.A0A0N1IDH5"/>
<reference evidence="3 4" key="1">
    <citation type="journal article" date="2015" name="Nat. Commun.">
        <title>Outbred genome sequencing and CRISPR/Cas9 gene editing in butterflies.</title>
        <authorList>
            <person name="Li X."/>
            <person name="Fan D."/>
            <person name="Zhang W."/>
            <person name="Liu G."/>
            <person name="Zhang L."/>
            <person name="Zhao L."/>
            <person name="Fang X."/>
            <person name="Chen L."/>
            <person name="Dong Y."/>
            <person name="Chen Y."/>
            <person name="Ding Y."/>
            <person name="Zhao R."/>
            <person name="Feng M."/>
            <person name="Zhu Y."/>
            <person name="Feng Y."/>
            <person name="Jiang X."/>
            <person name="Zhu D."/>
            <person name="Xiang H."/>
            <person name="Feng X."/>
            <person name="Li S."/>
            <person name="Wang J."/>
            <person name="Zhang G."/>
            <person name="Kronforst M.R."/>
            <person name="Wang W."/>
        </authorList>
    </citation>
    <scope>NUCLEOTIDE SEQUENCE [LARGE SCALE GENOMIC DNA]</scope>
    <source>
        <strain evidence="3">Ya'a_city_454_Pm</strain>
        <tissue evidence="3">Whole body</tissue>
    </source>
</reference>
<name>A0A0N1IDH5_PAPMA</name>
<dbReference type="PANTHER" id="PTHR24252">
    <property type="entry name" value="ACROSIN-RELATED"/>
    <property type="match status" value="1"/>
</dbReference>
<organism evidence="3 4">
    <name type="scientific">Papilio machaon</name>
    <name type="common">Old World swallowtail butterfly</name>
    <dbReference type="NCBI Taxonomy" id="76193"/>
    <lineage>
        <taxon>Eukaryota</taxon>
        <taxon>Metazoa</taxon>
        <taxon>Ecdysozoa</taxon>
        <taxon>Arthropoda</taxon>
        <taxon>Hexapoda</taxon>
        <taxon>Insecta</taxon>
        <taxon>Pterygota</taxon>
        <taxon>Neoptera</taxon>
        <taxon>Endopterygota</taxon>
        <taxon>Lepidoptera</taxon>
        <taxon>Glossata</taxon>
        <taxon>Ditrysia</taxon>
        <taxon>Papilionoidea</taxon>
        <taxon>Papilionidae</taxon>
        <taxon>Papilioninae</taxon>
        <taxon>Papilio</taxon>
    </lineage>
</organism>
<dbReference type="PANTHER" id="PTHR24252:SF7">
    <property type="entry name" value="HYALIN"/>
    <property type="match status" value="1"/>
</dbReference>
<dbReference type="PROSITE" id="PS50240">
    <property type="entry name" value="TRYPSIN_DOM"/>
    <property type="match status" value="1"/>
</dbReference>
<keyword evidence="4" id="KW-1185">Reference proteome</keyword>